<protein>
    <submittedName>
        <fullName evidence="2">Uncharacterized protein</fullName>
    </submittedName>
</protein>
<feature type="transmembrane region" description="Helical" evidence="1">
    <location>
        <begin position="114"/>
        <end position="139"/>
    </location>
</feature>
<dbReference type="GO" id="GO:0005886">
    <property type="term" value="C:plasma membrane"/>
    <property type="evidence" value="ECO:0007669"/>
    <property type="project" value="UniProtKB-SubCell"/>
</dbReference>
<dbReference type="EMBL" id="DSXR01000090">
    <property type="protein sequence ID" value="HGS87725.1"/>
    <property type="molecule type" value="Genomic_DNA"/>
</dbReference>
<gene>
    <name evidence="2" type="ORF">ENT17_08915</name>
</gene>
<feature type="transmembrane region" description="Helical" evidence="1">
    <location>
        <begin position="17"/>
        <end position="39"/>
    </location>
</feature>
<organism evidence="2">
    <name type="scientific">Bellilinea caldifistulae</name>
    <dbReference type="NCBI Taxonomy" id="360411"/>
    <lineage>
        <taxon>Bacteria</taxon>
        <taxon>Bacillati</taxon>
        <taxon>Chloroflexota</taxon>
        <taxon>Anaerolineae</taxon>
        <taxon>Anaerolineales</taxon>
        <taxon>Anaerolineaceae</taxon>
        <taxon>Bellilinea</taxon>
    </lineage>
</organism>
<sequence>MRLDLFKDLWLERRRRVAFWCGIVVGWCGAAALFYPLLVDEAFVDRLADWFNPLLESQQAYWLLVLAVFGLPVIGGMFAFWEGGKLFKGQAVRHSIAFLLAYPLPRWQVYLTRLVYLLSACFLLTVVGLLSGSGAILLTGSQLPFGYWGFLPGLFLLIVLFGEVGILLGVLSQSFWLDRLVGIILLILLYLPYGLDSSDSTVRYSPLFYMLGELPLPGTIEVGNLLGLGLLCVAGGLLGGFAFERLELE</sequence>
<proteinExistence type="predicted"/>
<comment type="caution">
    <text evidence="2">The sequence shown here is derived from an EMBL/GenBank/DDBJ whole genome shotgun (WGS) entry which is preliminary data.</text>
</comment>
<keyword evidence="1" id="KW-0472">Membrane</keyword>
<reference evidence="2" key="1">
    <citation type="journal article" date="2020" name="mSystems">
        <title>Genome- and Community-Level Interaction Insights into Carbon Utilization and Element Cycling Functions of Hydrothermarchaeota in Hydrothermal Sediment.</title>
        <authorList>
            <person name="Zhou Z."/>
            <person name="Liu Y."/>
            <person name="Xu W."/>
            <person name="Pan J."/>
            <person name="Luo Z.H."/>
            <person name="Li M."/>
        </authorList>
    </citation>
    <scope>NUCLEOTIDE SEQUENCE [LARGE SCALE GENOMIC DNA]</scope>
    <source>
        <strain evidence="2">SpSt-556</strain>
    </source>
</reference>
<name>A0A7C4PY00_9CHLR</name>
<accession>A0A7C4PY00</accession>
<keyword evidence="1" id="KW-0812">Transmembrane</keyword>
<evidence type="ECO:0000313" key="2">
    <source>
        <dbReference type="EMBL" id="HGS87725.1"/>
    </source>
</evidence>
<feature type="transmembrane region" description="Helical" evidence="1">
    <location>
        <begin position="176"/>
        <end position="195"/>
    </location>
</feature>
<evidence type="ECO:0000256" key="1">
    <source>
        <dbReference type="SAM" id="Phobius"/>
    </source>
</evidence>
<dbReference type="AlphaFoldDB" id="A0A7C4PY00"/>
<keyword evidence="1" id="KW-1133">Transmembrane helix</keyword>
<dbReference type="GO" id="GO:0140359">
    <property type="term" value="F:ABC-type transporter activity"/>
    <property type="evidence" value="ECO:0007669"/>
    <property type="project" value="InterPro"/>
</dbReference>
<feature type="transmembrane region" description="Helical" evidence="1">
    <location>
        <begin position="145"/>
        <end position="169"/>
    </location>
</feature>
<feature type="transmembrane region" description="Helical" evidence="1">
    <location>
        <begin position="225"/>
        <end position="243"/>
    </location>
</feature>
<feature type="transmembrane region" description="Helical" evidence="1">
    <location>
        <begin position="59"/>
        <end position="81"/>
    </location>
</feature>